<proteinExistence type="inferred from homology"/>
<accession>A0A496PLE2</accession>
<comment type="caution">
    <text evidence="3">The sequence shown here is derived from an EMBL/GenBank/DDBJ whole genome shotgun (WGS) entry which is preliminary data.</text>
</comment>
<gene>
    <name evidence="3" type="ORF">DWQ67_00320</name>
</gene>
<reference evidence="3 4" key="1">
    <citation type="submission" date="2018-07" db="EMBL/GenBank/DDBJ databases">
        <title>Arthrobacter sp. nov., isolated from raw cow's milk with high bacterial count.</title>
        <authorList>
            <person name="Hahne J."/>
            <person name="Isele D."/>
            <person name="Lipski A."/>
        </authorList>
    </citation>
    <scope>NUCLEOTIDE SEQUENCE [LARGE SCALE GENOMIC DNA]</scope>
    <source>
        <strain evidence="3 4">JZ R-183</strain>
    </source>
</reference>
<dbReference type="Proteomes" id="UP000273119">
    <property type="component" value="Unassembled WGS sequence"/>
</dbReference>
<feature type="domain" description="Lipid/polyisoprenoid-binding YceI-like" evidence="2">
    <location>
        <begin position="12"/>
        <end position="179"/>
    </location>
</feature>
<comment type="similarity">
    <text evidence="1">Belongs to the UPF0312 family.</text>
</comment>
<dbReference type="SUPFAM" id="SSF101874">
    <property type="entry name" value="YceI-like"/>
    <property type="match status" value="1"/>
</dbReference>
<dbReference type="PANTHER" id="PTHR34406">
    <property type="entry name" value="PROTEIN YCEI"/>
    <property type="match status" value="1"/>
</dbReference>
<dbReference type="PANTHER" id="PTHR34406:SF1">
    <property type="entry name" value="PROTEIN YCEI"/>
    <property type="match status" value="1"/>
</dbReference>
<organism evidence="3 4">
    <name type="scientific">Galactobacter caseinivorans</name>
    <dbReference type="NCBI Taxonomy" id="2676123"/>
    <lineage>
        <taxon>Bacteria</taxon>
        <taxon>Bacillati</taxon>
        <taxon>Actinomycetota</taxon>
        <taxon>Actinomycetes</taxon>
        <taxon>Micrococcales</taxon>
        <taxon>Micrococcaceae</taxon>
        <taxon>Galactobacter</taxon>
    </lineage>
</organism>
<protein>
    <submittedName>
        <fullName evidence="3">YceI family protein</fullName>
    </submittedName>
</protein>
<dbReference type="EMBL" id="QQXL01000001">
    <property type="protein sequence ID" value="RKW71347.1"/>
    <property type="molecule type" value="Genomic_DNA"/>
</dbReference>
<dbReference type="SMART" id="SM00867">
    <property type="entry name" value="YceI"/>
    <property type="match status" value="1"/>
</dbReference>
<evidence type="ECO:0000313" key="3">
    <source>
        <dbReference type="EMBL" id="RKW71347.1"/>
    </source>
</evidence>
<evidence type="ECO:0000256" key="1">
    <source>
        <dbReference type="ARBA" id="ARBA00008812"/>
    </source>
</evidence>
<name>A0A496PLE2_9MICC</name>
<dbReference type="Pfam" id="PF04264">
    <property type="entry name" value="YceI"/>
    <property type="match status" value="1"/>
</dbReference>
<dbReference type="InterPro" id="IPR007372">
    <property type="entry name" value="Lipid/polyisoprenoid-bd_YceI"/>
</dbReference>
<dbReference type="Gene3D" id="2.40.128.110">
    <property type="entry name" value="Lipid/polyisoprenoid-binding, YceI-like"/>
    <property type="match status" value="1"/>
</dbReference>
<dbReference type="InterPro" id="IPR036761">
    <property type="entry name" value="TTHA0802/YceI-like_sf"/>
</dbReference>
<dbReference type="AlphaFoldDB" id="A0A496PLE2"/>
<evidence type="ECO:0000259" key="2">
    <source>
        <dbReference type="SMART" id="SM00867"/>
    </source>
</evidence>
<evidence type="ECO:0000313" key="4">
    <source>
        <dbReference type="Proteomes" id="UP000273119"/>
    </source>
</evidence>
<sequence>MTALPTNLTPGTWNLDPSHTQVAFVVRHAGISKVRGTFTDVEGALTVGESVEDSALNVAVETASIDTRNQGRDEHLRTGDFFQADEFPNLTFTSVTATGAGEDWVLKGDLTIKGITHQVELEVEYNGTATDPFGMHRAGFSAQTTINRKDWGLTWNAPLETGGLLLSEKIKLELEAEFVRA</sequence>
<keyword evidence="4" id="KW-1185">Reference proteome</keyword>
<dbReference type="RefSeq" id="WP_121483610.1">
    <property type="nucleotide sequence ID" value="NZ_QQXL01000001.1"/>
</dbReference>